<dbReference type="GO" id="GO:0032259">
    <property type="term" value="P:methylation"/>
    <property type="evidence" value="ECO:0007669"/>
    <property type="project" value="UniProtKB-KW"/>
</dbReference>
<evidence type="ECO:0000256" key="8">
    <source>
        <dbReference type="ARBA" id="ARBA00022694"/>
    </source>
</evidence>
<dbReference type="NCBIfam" id="TIGR00048">
    <property type="entry name" value="rRNA_mod_RlmN"/>
    <property type="match status" value="1"/>
</dbReference>
<dbReference type="Gene3D" id="1.10.150.530">
    <property type="match status" value="1"/>
</dbReference>
<dbReference type="SFLD" id="SFLDS00029">
    <property type="entry name" value="Radical_SAM"/>
    <property type="match status" value="1"/>
</dbReference>
<dbReference type="SFLD" id="SFLDG01062">
    <property type="entry name" value="methyltransferase_(Class_A)"/>
    <property type="match status" value="1"/>
</dbReference>
<feature type="binding site" evidence="12">
    <location>
        <position position="302"/>
    </location>
    <ligand>
        <name>S-adenosyl-L-methionine</name>
        <dbReference type="ChEBI" id="CHEBI:59789"/>
    </ligand>
</feature>
<keyword evidence="9 12" id="KW-0479">Metal-binding</keyword>
<keyword evidence="3 12" id="KW-0963">Cytoplasm</keyword>
<comment type="catalytic activity">
    <reaction evidence="12">
        <text>adenosine(2503) in 23S rRNA + 2 reduced [2Fe-2S]-[ferredoxin] + 2 S-adenosyl-L-methionine = 2-methyladenosine(2503) in 23S rRNA + 5'-deoxyadenosine + L-methionine + 2 oxidized [2Fe-2S]-[ferredoxin] + S-adenosyl-L-homocysteine</text>
        <dbReference type="Rhea" id="RHEA:42916"/>
        <dbReference type="Rhea" id="RHEA-COMP:10000"/>
        <dbReference type="Rhea" id="RHEA-COMP:10001"/>
        <dbReference type="Rhea" id="RHEA-COMP:10152"/>
        <dbReference type="Rhea" id="RHEA-COMP:10282"/>
        <dbReference type="ChEBI" id="CHEBI:17319"/>
        <dbReference type="ChEBI" id="CHEBI:33737"/>
        <dbReference type="ChEBI" id="CHEBI:33738"/>
        <dbReference type="ChEBI" id="CHEBI:57844"/>
        <dbReference type="ChEBI" id="CHEBI:57856"/>
        <dbReference type="ChEBI" id="CHEBI:59789"/>
        <dbReference type="ChEBI" id="CHEBI:74411"/>
        <dbReference type="ChEBI" id="CHEBI:74497"/>
        <dbReference type="EC" id="2.1.1.192"/>
    </reaction>
</comment>
<dbReference type="InterPro" id="IPR013785">
    <property type="entry name" value="Aldolase_TIM"/>
</dbReference>
<keyword evidence="10 12" id="KW-0408">Iron</keyword>
<evidence type="ECO:0000256" key="1">
    <source>
        <dbReference type="ARBA" id="ARBA00004496"/>
    </source>
</evidence>
<feature type="binding site" evidence="12">
    <location>
        <position position="128"/>
    </location>
    <ligand>
        <name>[4Fe-4S] cluster</name>
        <dbReference type="ChEBI" id="CHEBI:49883"/>
        <note>4Fe-4S-S-AdoMet</note>
    </ligand>
</feature>
<evidence type="ECO:0000256" key="4">
    <source>
        <dbReference type="ARBA" id="ARBA00022552"/>
    </source>
</evidence>
<feature type="binding site" evidence="12">
    <location>
        <position position="203"/>
    </location>
    <ligand>
        <name>S-adenosyl-L-methionine</name>
        <dbReference type="ChEBI" id="CHEBI:59789"/>
    </ligand>
</feature>
<evidence type="ECO:0000256" key="10">
    <source>
        <dbReference type="ARBA" id="ARBA00023004"/>
    </source>
</evidence>
<evidence type="ECO:0000256" key="12">
    <source>
        <dbReference type="HAMAP-Rule" id="MF_01849"/>
    </source>
</evidence>
<feature type="binding site" evidence="12">
    <location>
        <position position="131"/>
    </location>
    <ligand>
        <name>[4Fe-4S] cluster</name>
        <dbReference type="ChEBI" id="CHEBI:49883"/>
        <note>4Fe-4S-S-AdoMet</note>
    </ligand>
</feature>
<feature type="active site" description="S-methylcysteine intermediate" evidence="12">
    <location>
        <position position="344"/>
    </location>
</feature>
<proteinExistence type="inferred from homology"/>
<organism evidence="14 15">
    <name type="scientific">Candidatus Lokiarchaeum ossiferum</name>
    <dbReference type="NCBI Taxonomy" id="2951803"/>
    <lineage>
        <taxon>Archaea</taxon>
        <taxon>Promethearchaeati</taxon>
        <taxon>Promethearchaeota</taxon>
        <taxon>Promethearchaeia</taxon>
        <taxon>Promethearchaeales</taxon>
        <taxon>Promethearchaeaceae</taxon>
        <taxon>Candidatus Lokiarchaeum</taxon>
    </lineage>
</organism>
<dbReference type="InterPro" id="IPR040072">
    <property type="entry name" value="Methyltransferase_A"/>
</dbReference>
<keyword evidence="15" id="KW-1185">Reference proteome</keyword>
<comment type="function">
    <text evidence="12">Specifically methylates position 2 of adenine 2503 in 23S rRNA.</text>
</comment>
<evidence type="ECO:0000256" key="5">
    <source>
        <dbReference type="ARBA" id="ARBA00022603"/>
    </source>
</evidence>
<dbReference type="InterPro" id="IPR048641">
    <property type="entry name" value="RlmN_N"/>
</dbReference>
<dbReference type="SUPFAM" id="SSF102114">
    <property type="entry name" value="Radical SAM enzymes"/>
    <property type="match status" value="1"/>
</dbReference>
<keyword evidence="5 12" id="KW-0489">Methyltransferase</keyword>
<feature type="active site" description="Proton acceptor" evidence="12">
    <location>
        <position position="104"/>
    </location>
</feature>
<dbReference type="InterPro" id="IPR027492">
    <property type="entry name" value="RNA_MTrfase_RlmN"/>
</dbReference>
<protein>
    <recommendedName>
        <fullName evidence="12">Ribosomal RNA large subunit methyltransferase N</fullName>
        <ecNumber evidence="12">2.1.1.-</ecNumber>
    </recommendedName>
    <alternativeName>
        <fullName evidence="12">23S rRNA (adenine(2503)-C(2))-methyltransferase</fullName>
    </alternativeName>
    <alternativeName>
        <fullName evidence="12">23S rRNA m2A2503 methyltransferase</fullName>
    </alternativeName>
</protein>
<sequence length="356" mass="40371">MLFINEGALLKVGMKENILSFTSEELKSVFKQKYNQPSYRAVQVFGWLYKDISSFDEMQNVPKKLRENLTRDFFNGQMGIFQSHRSHDGTEKFLLKCQDDNIIEAVKMEYHHGTSVCISTQVGCEMGCIFCASGREGLVRNLSAGEMIGQILAIQKHAKKRISNIVLMGAGEPLQNFIEVQKFLELVHDPKGLNVGYRHITLSTCGLVPEIYNLAELNLPITLAISLHSPSDIERSRIMPINRKYPLKDLIYACLAYTKKTKRRITFEYALIKGKNDTIADAEALIKLIKPVSGHVNLIPINTTDTKLQAPDLQWVQNFNEFLNSHGQNATIRRNMGSDINAACGQLRWQYLKKSE</sequence>
<dbReference type="Gene3D" id="3.20.20.70">
    <property type="entry name" value="Aldolase class I"/>
    <property type="match status" value="1"/>
</dbReference>
<reference evidence="14" key="1">
    <citation type="submission" date="2022-09" db="EMBL/GenBank/DDBJ databases">
        <title>Actin cytoskeleton and complex cell architecture in an #Asgard archaeon.</title>
        <authorList>
            <person name="Ponce Toledo R.I."/>
            <person name="Schleper C."/>
            <person name="Rodrigues Oliveira T."/>
            <person name="Wollweber F."/>
            <person name="Xu J."/>
            <person name="Rittmann S."/>
            <person name="Klingl A."/>
            <person name="Pilhofer M."/>
        </authorList>
    </citation>
    <scope>NUCLEOTIDE SEQUENCE</scope>
    <source>
        <strain evidence="14">B-35</strain>
    </source>
</reference>
<dbReference type="CDD" id="cd01335">
    <property type="entry name" value="Radical_SAM"/>
    <property type="match status" value="1"/>
</dbReference>
<keyword evidence="2 12" id="KW-0004">4Fe-4S</keyword>
<comment type="miscellaneous">
    <text evidence="12">Reaction proceeds by a ping-pong mechanism involving intermediate methylation of a conserved cysteine residue.</text>
</comment>
<comment type="subcellular location">
    <subcellularLocation>
        <location evidence="1 12">Cytoplasm</location>
    </subcellularLocation>
</comment>
<evidence type="ECO:0000256" key="7">
    <source>
        <dbReference type="ARBA" id="ARBA00022691"/>
    </source>
</evidence>
<evidence type="ECO:0000256" key="3">
    <source>
        <dbReference type="ARBA" id="ARBA00022490"/>
    </source>
</evidence>
<dbReference type="PROSITE" id="PS51918">
    <property type="entry name" value="RADICAL_SAM"/>
    <property type="match status" value="1"/>
</dbReference>
<evidence type="ECO:0000256" key="11">
    <source>
        <dbReference type="ARBA" id="ARBA00023014"/>
    </source>
</evidence>
<dbReference type="Proteomes" id="UP001208689">
    <property type="component" value="Chromosome"/>
</dbReference>
<dbReference type="InterPro" id="IPR007197">
    <property type="entry name" value="rSAM"/>
</dbReference>
<dbReference type="HAMAP" id="MF_01849">
    <property type="entry name" value="RNA_methyltr_RlmN"/>
    <property type="match status" value="1"/>
</dbReference>
<dbReference type="SFLD" id="SFLDF00275">
    <property type="entry name" value="adenosine_C2_methyltransferase"/>
    <property type="match status" value="1"/>
</dbReference>
<dbReference type="PIRSF" id="PIRSF006004">
    <property type="entry name" value="CHP00048"/>
    <property type="match status" value="1"/>
</dbReference>
<comment type="caution">
    <text evidence="12">Lacks conserved residue(s) required for the propagation of feature annotation.</text>
</comment>
<evidence type="ECO:0000313" key="15">
    <source>
        <dbReference type="Proteomes" id="UP001208689"/>
    </source>
</evidence>
<keyword evidence="6 12" id="KW-0808">Transferase</keyword>
<evidence type="ECO:0000313" key="14">
    <source>
        <dbReference type="EMBL" id="UYP47500.1"/>
    </source>
</evidence>
<dbReference type="Pfam" id="PF21016">
    <property type="entry name" value="RlmN_N"/>
    <property type="match status" value="1"/>
</dbReference>
<feature type="binding site" evidence="12">
    <location>
        <position position="124"/>
    </location>
    <ligand>
        <name>[4Fe-4S] cluster</name>
        <dbReference type="ChEBI" id="CHEBI:49883"/>
        <note>4Fe-4S-S-AdoMet</note>
    </ligand>
</feature>
<dbReference type="Pfam" id="PF04055">
    <property type="entry name" value="Radical_SAM"/>
    <property type="match status" value="1"/>
</dbReference>
<keyword evidence="12" id="KW-1015">Disulfide bond</keyword>
<evidence type="ECO:0000256" key="9">
    <source>
        <dbReference type="ARBA" id="ARBA00022723"/>
    </source>
</evidence>
<keyword evidence="4 12" id="KW-0698">rRNA processing</keyword>
<dbReference type="InterPro" id="IPR004383">
    <property type="entry name" value="rRNA_lsu_MTrfase_RlmN/Cfr"/>
</dbReference>
<evidence type="ECO:0000256" key="2">
    <source>
        <dbReference type="ARBA" id="ARBA00022485"/>
    </source>
</evidence>
<feature type="domain" description="Radical SAM core" evidence="13">
    <location>
        <begin position="110"/>
        <end position="333"/>
    </location>
</feature>
<dbReference type="GO" id="GO:0008168">
    <property type="term" value="F:methyltransferase activity"/>
    <property type="evidence" value="ECO:0007669"/>
    <property type="project" value="UniProtKB-KW"/>
</dbReference>
<feature type="binding site" evidence="12">
    <location>
        <begin position="171"/>
        <end position="172"/>
    </location>
    <ligand>
        <name>S-adenosyl-L-methionine</name>
        <dbReference type="ChEBI" id="CHEBI:59789"/>
    </ligand>
</feature>
<keyword evidence="11 12" id="KW-0411">Iron-sulfur</keyword>
<dbReference type="PANTHER" id="PTHR30544:SF5">
    <property type="entry name" value="RADICAL SAM CORE DOMAIN-CONTAINING PROTEIN"/>
    <property type="match status" value="1"/>
</dbReference>
<comment type="similarity">
    <text evidence="12">Belongs to the radical SAM superfamily. RlmN family.</text>
</comment>
<gene>
    <name evidence="12" type="primary">rlmN</name>
    <name evidence="14" type="ORF">NEF87_003785</name>
</gene>
<dbReference type="InterPro" id="IPR058240">
    <property type="entry name" value="rSAM_sf"/>
</dbReference>
<dbReference type="EMBL" id="CP104013">
    <property type="protein sequence ID" value="UYP47500.1"/>
    <property type="molecule type" value="Genomic_DNA"/>
</dbReference>
<keyword evidence="8" id="KW-0819">tRNA processing</keyword>
<name>A0ABY6HVE8_9ARCH</name>
<dbReference type="PANTHER" id="PTHR30544">
    <property type="entry name" value="23S RRNA METHYLTRANSFERASE"/>
    <property type="match status" value="1"/>
</dbReference>
<evidence type="ECO:0000256" key="6">
    <source>
        <dbReference type="ARBA" id="ARBA00022679"/>
    </source>
</evidence>
<evidence type="ECO:0000259" key="13">
    <source>
        <dbReference type="PROSITE" id="PS51918"/>
    </source>
</evidence>
<feature type="binding site" evidence="12">
    <location>
        <begin position="226"/>
        <end position="228"/>
    </location>
    <ligand>
        <name>S-adenosyl-L-methionine</name>
        <dbReference type="ChEBI" id="CHEBI:59789"/>
    </ligand>
</feature>
<dbReference type="EC" id="2.1.1.-" evidence="12"/>
<keyword evidence="7 12" id="KW-0949">S-adenosyl-L-methionine</keyword>
<comment type="cofactor">
    <cofactor evidence="12">
        <name>[4Fe-4S] cluster</name>
        <dbReference type="ChEBI" id="CHEBI:49883"/>
    </cofactor>
    <text evidence="12">Binds 1 [4Fe-4S] cluster. The cluster is coordinated with 3 cysteines and an exchangeable S-adenosyl-L-methionine.</text>
</comment>
<accession>A0ABY6HVE8</accession>